<organism evidence="2 3">
    <name type="scientific">Periconia macrospinosa</name>
    <dbReference type="NCBI Taxonomy" id="97972"/>
    <lineage>
        <taxon>Eukaryota</taxon>
        <taxon>Fungi</taxon>
        <taxon>Dikarya</taxon>
        <taxon>Ascomycota</taxon>
        <taxon>Pezizomycotina</taxon>
        <taxon>Dothideomycetes</taxon>
        <taxon>Pleosporomycetidae</taxon>
        <taxon>Pleosporales</taxon>
        <taxon>Massarineae</taxon>
        <taxon>Periconiaceae</taxon>
        <taxon>Periconia</taxon>
    </lineage>
</organism>
<gene>
    <name evidence="2" type="ORF">DM02DRAFT_617795</name>
</gene>
<evidence type="ECO:0000313" key="3">
    <source>
        <dbReference type="Proteomes" id="UP000244855"/>
    </source>
</evidence>
<dbReference type="EMBL" id="KZ805490">
    <property type="protein sequence ID" value="PVH95590.1"/>
    <property type="molecule type" value="Genomic_DNA"/>
</dbReference>
<sequence>MIGTGIHIATNGLSETSLHLAQTWLHECARGLGKHAKCAPFEKSKLPTRVIDVQKMRLYQAASGEEGRYVALSHCWGGTTPIRTTKENLKLYLENLPTPLPQTFADAVSVTQALQIPYLWIDSLCIVQDSKEDWDSESAHMANVYENAFVTISADAAKNSFEGFLSYPSRHVWEPAKLQFTNTGQSGAETVQDVYVRQRGKLALMLPYHDWVQAGDRSGSAQQSMDRWDSDSDGGWSPDDEIPYSHLSTRGWVFQERCLSPRTIHFARSETAWECRSICDCECSTTSYRSVRTTSLLKYWLGDFQPDEHHTYWRAEIVREYSRLDLTHATDRLIALAGLAEALGRKRKDDTYLAGLWLNTVKLDIMWCAVKGKPSEKIMASAPAPSWSWAAITGAVEYPTKQPVKQLLQSRFIDERTHISVERTEMGKEKGYGDPRCGVCLHIKGLAAAVELKPPTITHQPNQVKIHFASKRSRIPDNSILEFVGILDFPGAADTSSFTSSLFRGGRAQFLFLAMTWSSTGLHGLLLKTAGGSVHRRSSTRGTAAAYQRVGYVRPAERKPRRLVRRGSYIFDDDVLEYDNSKSGSLTTEDDKEVNDGGAIPEYFEEVDLDLY</sequence>
<accession>A0A2V1DBU7</accession>
<feature type="domain" description="Heterokaryon incompatibility" evidence="1">
    <location>
        <begin position="69"/>
        <end position="256"/>
    </location>
</feature>
<dbReference type="Pfam" id="PF06985">
    <property type="entry name" value="HET"/>
    <property type="match status" value="1"/>
</dbReference>
<name>A0A2V1DBU7_9PLEO</name>
<dbReference type="PANTHER" id="PTHR33112:SF16">
    <property type="entry name" value="HETEROKARYON INCOMPATIBILITY DOMAIN-CONTAINING PROTEIN"/>
    <property type="match status" value="1"/>
</dbReference>
<dbReference type="OrthoDB" id="3486565at2759"/>
<dbReference type="Proteomes" id="UP000244855">
    <property type="component" value="Unassembled WGS sequence"/>
</dbReference>
<dbReference type="AlphaFoldDB" id="A0A2V1DBU7"/>
<evidence type="ECO:0000313" key="2">
    <source>
        <dbReference type="EMBL" id="PVH95590.1"/>
    </source>
</evidence>
<keyword evidence="3" id="KW-1185">Reference proteome</keyword>
<reference evidence="2 3" key="1">
    <citation type="journal article" date="2018" name="Sci. Rep.">
        <title>Comparative genomics provides insights into the lifestyle and reveals functional heterogeneity of dark septate endophytic fungi.</title>
        <authorList>
            <person name="Knapp D.G."/>
            <person name="Nemeth J.B."/>
            <person name="Barry K."/>
            <person name="Hainaut M."/>
            <person name="Henrissat B."/>
            <person name="Johnson J."/>
            <person name="Kuo A."/>
            <person name="Lim J.H.P."/>
            <person name="Lipzen A."/>
            <person name="Nolan M."/>
            <person name="Ohm R.A."/>
            <person name="Tamas L."/>
            <person name="Grigoriev I.V."/>
            <person name="Spatafora J.W."/>
            <person name="Nagy L.G."/>
            <person name="Kovacs G.M."/>
        </authorList>
    </citation>
    <scope>NUCLEOTIDE SEQUENCE [LARGE SCALE GENOMIC DNA]</scope>
    <source>
        <strain evidence="2 3">DSE2036</strain>
    </source>
</reference>
<proteinExistence type="predicted"/>
<dbReference type="InterPro" id="IPR010730">
    <property type="entry name" value="HET"/>
</dbReference>
<dbReference type="STRING" id="97972.A0A2V1DBU7"/>
<dbReference type="PANTHER" id="PTHR33112">
    <property type="entry name" value="DOMAIN PROTEIN, PUTATIVE-RELATED"/>
    <property type="match status" value="1"/>
</dbReference>
<protein>
    <submittedName>
        <fullName evidence="2">HET-domain-containing protein</fullName>
    </submittedName>
</protein>
<evidence type="ECO:0000259" key="1">
    <source>
        <dbReference type="Pfam" id="PF06985"/>
    </source>
</evidence>